<dbReference type="Proteomes" id="UP000503349">
    <property type="component" value="Chromosome 18"/>
</dbReference>
<gene>
    <name evidence="2" type="ORF">EXN66_Car018653</name>
</gene>
<accession>A0A6G1QK83</accession>
<keyword evidence="3" id="KW-1185">Reference proteome</keyword>
<evidence type="ECO:0000256" key="1">
    <source>
        <dbReference type="SAM" id="SignalP"/>
    </source>
</evidence>
<feature type="chain" id="PRO_5026356476" evidence="1">
    <location>
        <begin position="17"/>
        <end position="96"/>
    </location>
</feature>
<protein>
    <submittedName>
        <fullName evidence="2">Uncharacterized protein</fullName>
    </submittedName>
</protein>
<dbReference type="EMBL" id="CM015729">
    <property type="protein sequence ID" value="KAF3702965.1"/>
    <property type="molecule type" value="Genomic_DNA"/>
</dbReference>
<evidence type="ECO:0000313" key="2">
    <source>
        <dbReference type="EMBL" id="KAF3702965.1"/>
    </source>
</evidence>
<evidence type="ECO:0000313" key="3">
    <source>
        <dbReference type="Proteomes" id="UP000503349"/>
    </source>
</evidence>
<proteinExistence type="predicted"/>
<reference evidence="2 3" key="1">
    <citation type="submission" date="2019-02" db="EMBL/GenBank/DDBJ databases">
        <title>Opniocepnalus argus genome.</title>
        <authorList>
            <person name="Zhou C."/>
            <person name="Xiao S."/>
        </authorList>
    </citation>
    <scope>NUCLEOTIDE SEQUENCE [LARGE SCALE GENOMIC DNA]</scope>
    <source>
        <strain evidence="2">OARG1902GOOAL</strain>
        <tissue evidence="2">Muscle</tissue>
    </source>
</reference>
<name>A0A6G1QK83_CHAAH</name>
<sequence length="96" mass="10680">MYKILCLLSCSHTVPAVPGRYLTPLKVWTMTGLTDPCMTTPFLSEMDRFGPCICLTLANGKPINQGEKKCSPHPLCKCQAWQTSLSDYCGSRDKHI</sequence>
<keyword evidence="1" id="KW-0732">Signal</keyword>
<organism evidence="2 3">
    <name type="scientific">Channa argus</name>
    <name type="common">Northern snakehead</name>
    <name type="synonym">Ophicephalus argus</name>
    <dbReference type="NCBI Taxonomy" id="215402"/>
    <lineage>
        <taxon>Eukaryota</taxon>
        <taxon>Metazoa</taxon>
        <taxon>Chordata</taxon>
        <taxon>Craniata</taxon>
        <taxon>Vertebrata</taxon>
        <taxon>Euteleostomi</taxon>
        <taxon>Actinopterygii</taxon>
        <taxon>Neopterygii</taxon>
        <taxon>Teleostei</taxon>
        <taxon>Neoteleostei</taxon>
        <taxon>Acanthomorphata</taxon>
        <taxon>Anabantaria</taxon>
        <taxon>Anabantiformes</taxon>
        <taxon>Channoidei</taxon>
        <taxon>Channidae</taxon>
        <taxon>Channa</taxon>
    </lineage>
</organism>
<reference evidence="3" key="2">
    <citation type="submission" date="2019-02" db="EMBL/GenBank/DDBJ databases">
        <title>Opniocepnalus argus Var Kimnra genome.</title>
        <authorList>
            <person name="Zhou C."/>
            <person name="Xiao S."/>
        </authorList>
    </citation>
    <scope>NUCLEOTIDE SEQUENCE [LARGE SCALE GENOMIC DNA]</scope>
</reference>
<feature type="signal peptide" evidence="1">
    <location>
        <begin position="1"/>
        <end position="16"/>
    </location>
</feature>
<dbReference type="AlphaFoldDB" id="A0A6G1QK83"/>